<sequence>MIFLITTFSTFYGYCQNSNSKQLNTCQTKFYEKLNYEGYMSPPIVHIIGSTLTMALIPSGENTLSSLTPNMILEYIFLNSTHFDALYPNNHPTETTSNTVLSPDNPRQHIRRKFPYHTCCPLVGRSDIGSKIPTLKIKVVLSRSEHCCVQRLKINSNKCRTNLRLREATDNPKDYFIINN</sequence>
<dbReference type="Proteomes" id="UP000475862">
    <property type="component" value="Unassembled WGS sequence"/>
</dbReference>
<protein>
    <submittedName>
        <fullName evidence="1">Uncharacterized protein</fullName>
    </submittedName>
</protein>
<proteinExistence type="predicted"/>
<comment type="caution">
    <text evidence="1">The sequence shown here is derived from an EMBL/GenBank/DDBJ whole genome shotgun (WGS) entry which is preliminary data.</text>
</comment>
<accession>A0A6G0U9S9</accession>
<keyword evidence="2" id="KW-1185">Reference proteome</keyword>
<reference evidence="1 2" key="1">
    <citation type="submission" date="2019-08" db="EMBL/GenBank/DDBJ databases">
        <title>The genome of the soybean aphid Biotype 1, its phylome, world population structure and adaptation to the North American continent.</title>
        <authorList>
            <person name="Giordano R."/>
            <person name="Donthu R.K."/>
            <person name="Hernandez A.G."/>
            <person name="Wright C.L."/>
            <person name="Zimin A.V."/>
        </authorList>
    </citation>
    <scope>NUCLEOTIDE SEQUENCE [LARGE SCALE GENOMIC DNA]</scope>
    <source>
        <tissue evidence="1">Whole aphids</tissue>
    </source>
</reference>
<name>A0A6G0U9S9_APHGL</name>
<organism evidence="1 2">
    <name type="scientific">Aphis glycines</name>
    <name type="common">Soybean aphid</name>
    <dbReference type="NCBI Taxonomy" id="307491"/>
    <lineage>
        <taxon>Eukaryota</taxon>
        <taxon>Metazoa</taxon>
        <taxon>Ecdysozoa</taxon>
        <taxon>Arthropoda</taxon>
        <taxon>Hexapoda</taxon>
        <taxon>Insecta</taxon>
        <taxon>Pterygota</taxon>
        <taxon>Neoptera</taxon>
        <taxon>Paraneoptera</taxon>
        <taxon>Hemiptera</taxon>
        <taxon>Sternorrhyncha</taxon>
        <taxon>Aphidomorpha</taxon>
        <taxon>Aphidoidea</taxon>
        <taxon>Aphididae</taxon>
        <taxon>Aphidini</taxon>
        <taxon>Aphis</taxon>
        <taxon>Aphis</taxon>
    </lineage>
</organism>
<evidence type="ECO:0000313" key="2">
    <source>
        <dbReference type="Proteomes" id="UP000475862"/>
    </source>
</evidence>
<evidence type="ECO:0000313" key="1">
    <source>
        <dbReference type="EMBL" id="KAE9545713.1"/>
    </source>
</evidence>
<dbReference type="AlphaFoldDB" id="A0A6G0U9S9"/>
<gene>
    <name evidence="1" type="ORF">AGLY_001256</name>
</gene>
<dbReference type="EMBL" id="VYZN01000001">
    <property type="protein sequence ID" value="KAE9545713.1"/>
    <property type="molecule type" value="Genomic_DNA"/>
</dbReference>